<reference evidence="1 2" key="1">
    <citation type="submission" date="2017-07" db="EMBL/GenBank/DDBJ databases">
        <title>Amycolatopsis alba DSM 44262 Genome sequencing and assembly.</title>
        <authorList>
            <person name="Kaur N."/>
            <person name="Mayilraj S."/>
        </authorList>
    </citation>
    <scope>NUCLEOTIDE SEQUENCE [LARGE SCALE GENOMIC DNA]</scope>
    <source>
        <strain evidence="1 2">DSM 44262</strain>
    </source>
</reference>
<sequence length="702" mass="78120">MLLDRIDGWNEVEHVALDRHQGEDRLLILDNLVLHRAADAALLVRDRLVGLIPVSSSGSSISLNRSEKLFADLLYESPDTGTIVVFEIKRARATARETVTELLAYEQEVRNHLPFAARTDICFVVVSTDYSPLLDHSLVSLIAWHGLKVLCLHVDETQRITARLPSAWSSLGQDLIPSQHIDTTSLTFTPHDFSNPVQIGVLLNSALDMIAREADRSGITGFGFVFEDVRFMYENLRPCGLIVARVNPAGFLSEAKVEHYLDGGERSPLHRRIAEHGRTGSWRPASPELDSATRFLSRYGTVEWCSSGTWQEKRLDVRHRTPDVSMDHYARPVVFNTWGLIGDYTRELLICPDRMATAAKEFGDQVVETRNPEFGFKVVDTIAPDAKVPAYGAQWFTRLGFRLARLWTYVTAYQLNKDFLTRDRLRSLLAWARADLCVPLTELGIATSLADVREPPPAIITGAAGDGRPLEDPDTIGLLVRWVIDHLIGDRSNRHGVVFEAAFHTGQAFDEGIFGIELGIDLEDIVARAVTNVYTLLDLAIAQAPRRNGAYPALTAHFAASFGLDCTSDTTPTELAALIWKIPIETLFDEYVRAVPAALDIAFPALHFGAGHAPPTLPSGAVAVLRRRILEHRAAGRDPGIYFDPGGGYGIDMLDEHAKTMFRRPADDEVVVRDRYTTRGEVHRLTTWTRLTDHDTNQSGQQ</sequence>
<evidence type="ECO:0000313" key="1">
    <source>
        <dbReference type="EMBL" id="OXM43802.1"/>
    </source>
</evidence>
<proteinExistence type="predicted"/>
<dbReference type="AlphaFoldDB" id="A0A229RAW1"/>
<accession>A0A229RAW1</accession>
<comment type="caution">
    <text evidence="1">The sequence shown here is derived from an EMBL/GenBank/DDBJ whole genome shotgun (WGS) entry which is preliminary data.</text>
</comment>
<dbReference type="Proteomes" id="UP000215563">
    <property type="component" value="Unassembled WGS sequence"/>
</dbReference>
<keyword evidence="2" id="KW-1185">Reference proteome</keyword>
<protein>
    <submittedName>
        <fullName evidence="1">Uncharacterized protein</fullName>
    </submittedName>
</protein>
<dbReference type="EMBL" id="NMQU01000140">
    <property type="protein sequence ID" value="OXM43802.1"/>
    <property type="molecule type" value="Genomic_DNA"/>
</dbReference>
<evidence type="ECO:0000313" key="2">
    <source>
        <dbReference type="Proteomes" id="UP000215563"/>
    </source>
</evidence>
<name>A0A229RAW1_AMYAL</name>
<gene>
    <name evidence="1" type="ORF">CFP75_37135</name>
</gene>
<organism evidence="1 2">
    <name type="scientific">Amycolatopsis alba DSM 44262</name>
    <dbReference type="NCBI Taxonomy" id="1125972"/>
    <lineage>
        <taxon>Bacteria</taxon>
        <taxon>Bacillati</taxon>
        <taxon>Actinomycetota</taxon>
        <taxon>Actinomycetes</taxon>
        <taxon>Pseudonocardiales</taxon>
        <taxon>Pseudonocardiaceae</taxon>
        <taxon>Amycolatopsis</taxon>
    </lineage>
</organism>